<evidence type="ECO:0000313" key="9">
    <source>
        <dbReference type="EMBL" id="PML54851.1"/>
    </source>
</evidence>
<dbReference type="PANTHER" id="PTHR30386">
    <property type="entry name" value="MEMBRANE FUSION SUBUNIT OF EMRAB-TOLC MULTIDRUG EFFLUX PUMP"/>
    <property type="match status" value="1"/>
</dbReference>
<keyword evidence="3 7" id="KW-0812">Transmembrane</keyword>
<feature type="transmembrane region" description="Helical" evidence="7">
    <location>
        <begin position="29"/>
        <end position="51"/>
    </location>
</feature>
<dbReference type="Gene3D" id="2.40.30.170">
    <property type="match status" value="1"/>
</dbReference>
<comment type="similarity">
    <text evidence="2">Belongs to the membrane fusion protein (MFP) (TC 8.A.1) family.</text>
</comment>
<evidence type="ECO:0000256" key="3">
    <source>
        <dbReference type="ARBA" id="ARBA00022692"/>
    </source>
</evidence>
<dbReference type="InterPro" id="IPR058625">
    <property type="entry name" value="MdtA-like_BSH"/>
</dbReference>
<dbReference type="Pfam" id="PF25917">
    <property type="entry name" value="BSH_RND"/>
    <property type="match status" value="1"/>
</dbReference>
<dbReference type="Gene3D" id="2.40.50.100">
    <property type="match status" value="1"/>
</dbReference>
<keyword evidence="5 7" id="KW-0472">Membrane</keyword>
<dbReference type="InterPro" id="IPR050739">
    <property type="entry name" value="MFP"/>
</dbReference>
<dbReference type="AlphaFoldDB" id="A0A2N7ICV4"/>
<name>A0A2N7ICV4_9VIBR</name>
<evidence type="ECO:0000259" key="8">
    <source>
        <dbReference type="Pfam" id="PF25917"/>
    </source>
</evidence>
<evidence type="ECO:0000256" key="4">
    <source>
        <dbReference type="ARBA" id="ARBA00022989"/>
    </source>
</evidence>
<dbReference type="Gene3D" id="1.10.287.470">
    <property type="entry name" value="Helix hairpin bin"/>
    <property type="match status" value="1"/>
</dbReference>
<organism evidence="9 10">
    <name type="scientific">Vibrio lentus</name>
    <dbReference type="NCBI Taxonomy" id="136468"/>
    <lineage>
        <taxon>Bacteria</taxon>
        <taxon>Pseudomonadati</taxon>
        <taxon>Pseudomonadota</taxon>
        <taxon>Gammaproteobacteria</taxon>
        <taxon>Vibrionales</taxon>
        <taxon>Vibrionaceae</taxon>
        <taxon>Vibrio</taxon>
    </lineage>
</organism>
<dbReference type="GO" id="GO:0016020">
    <property type="term" value="C:membrane"/>
    <property type="evidence" value="ECO:0007669"/>
    <property type="project" value="UniProtKB-SubCell"/>
</dbReference>
<gene>
    <name evidence="9" type="ORF">BCT74_05835</name>
</gene>
<feature type="transmembrane region" description="Helical" evidence="7">
    <location>
        <begin position="6"/>
        <end position="22"/>
    </location>
</feature>
<evidence type="ECO:0000256" key="7">
    <source>
        <dbReference type="SAM" id="Phobius"/>
    </source>
</evidence>
<comment type="subcellular location">
    <subcellularLocation>
        <location evidence="1">Membrane</location>
        <topology evidence="1">Single-pass membrane protein</topology>
    </subcellularLocation>
</comment>
<proteinExistence type="inferred from homology"/>
<evidence type="ECO:0000313" key="10">
    <source>
        <dbReference type="Proteomes" id="UP000235746"/>
    </source>
</evidence>
<dbReference type="RefSeq" id="WP_102559207.1">
    <property type="nucleotide sequence ID" value="NZ_MCYL01000024.1"/>
</dbReference>
<protein>
    <submittedName>
        <fullName evidence="9">Multidrug transporter</fullName>
    </submittedName>
</protein>
<dbReference type="EMBL" id="MCYL01000024">
    <property type="protein sequence ID" value="PML54851.1"/>
    <property type="molecule type" value="Genomic_DNA"/>
</dbReference>
<dbReference type="SUPFAM" id="SSF111369">
    <property type="entry name" value="HlyD-like secretion proteins"/>
    <property type="match status" value="2"/>
</dbReference>
<comment type="caution">
    <text evidence="9">The sequence shown here is derived from an EMBL/GenBank/DDBJ whole genome shotgun (WGS) entry which is preliminary data.</text>
</comment>
<evidence type="ECO:0000256" key="1">
    <source>
        <dbReference type="ARBA" id="ARBA00004167"/>
    </source>
</evidence>
<reference evidence="10" key="1">
    <citation type="submission" date="2016-07" db="EMBL/GenBank/DDBJ databases">
        <title>Nontailed viruses are major unrecognized killers of bacteria in the ocean.</title>
        <authorList>
            <person name="Kauffman K."/>
            <person name="Hussain F."/>
            <person name="Yang J."/>
            <person name="Arevalo P."/>
            <person name="Brown J."/>
            <person name="Cutler M."/>
            <person name="Kelly L."/>
            <person name="Polz M.F."/>
        </authorList>
    </citation>
    <scope>NUCLEOTIDE SEQUENCE [LARGE SCALE GENOMIC DNA]</scope>
    <source>
        <strain evidence="10">10N.261.51.B8</strain>
    </source>
</reference>
<keyword evidence="4 7" id="KW-1133">Transmembrane helix</keyword>
<sequence>MLEGLAVWALFIYLLRLIGMPWTKPFKIFAYGGGSFWLVFVWVGLITWAPMDLSGGSVVQSPHIQLRPGSTRITGNIESLHISPNSEIRKGQLIYELDDDSYVIAVNKAKAQLAIAEMGHKAALQDINIAKTNYQASLEDIEIIKNQIAAAEQDLTLKQRTLKRYVDQNAKVKSTITESVLDQQRTAVEVAKNQLTIIESQYQKSEITANKNLNLIEKSQISVTSKEADLQNKRAALAQSEWDLAQTKIYAPTDGYVTNFMAREGQFVGAMPRLKMYSDEKFVLMRINHQAFRNIKVGQEAEFATAIYPGKIFNARVEGIVEATGESQGSLLARETNVRATTGKNVMNKHHFVRLRITEPQGYDIPVGAVGLAWVNAEKPIPFLNFLNVIRGIIIRMKAQIYFIYSM</sequence>
<evidence type="ECO:0000256" key="6">
    <source>
        <dbReference type="SAM" id="Coils"/>
    </source>
</evidence>
<feature type="domain" description="Multidrug resistance protein MdtA-like barrel-sandwich hybrid" evidence="8">
    <location>
        <begin position="71"/>
        <end position="270"/>
    </location>
</feature>
<keyword evidence="6" id="KW-0175">Coiled coil</keyword>
<accession>A0A2N7ICV4</accession>
<dbReference type="PANTHER" id="PTHR30386:SF26">
    <property type="entry name" value="TRANSPORT PROTEIN COMB"/>
    <property type="match status" value="1"/>
</dbReference>
<evidence type="ECO:0000256" key="5">
    <source>
        <dbReference type="ARBA" id="ARBA00023136"/>
    </source>
</evidence>
<dbReference type="Proteomes" id="UP000235746">
    <property type="component" value="Unassembled WGS sequence"/>
</dbReference>
<feature type="coiled-coil region" evidence="6">
    <location>
        <begin position="134"/>
        <end position="201"/>
    </location>
</feature>
<evidence type="ECO:0000256" key="2">
    <source>
        <dbReference type="ARBA" id="ARBA00009477"/>
    </source>
</evidence>